<protein>
    <submittedName>
        <fullName evidence="1">Methyltransferase-like protein</fullName>
    </submittedName>
</protein>
<accession>A0ACC1Y2C3</accession>
<organism evidence="1 2">
    <name type="scientific">Melia azedarach</name>
    <name type="common">Chinaberry tree</name>
    <dbReference type="NCBI Taxonomy" id="155640"/>
    <lineage>
        <taxon>Eukaryota</taxon>
        <taxon>Viridiplantae</taxon>
        <taxon>Streptophyta</taxon>
        <taxon>Embryophyta</taxon>
        <taxon>Tracheophyta</taxon>
        <taxon>Spermatophyta</taxon>
        <taxon>Magnoliopsida</taxon>
        <taxon>eudicotyledons</taxon>
        <taxon>Gunneridae</taxon>
        <taxon>Pentapetalae</taxon>
        <taxon>rosids</taxon>
        <taxon>malvids</taxon>
        <taxon>Sapindales</taxon>
        <taxon>Meliaceae</taxon>
        <taxon>Melia</taxon>
    </lineage>
</organism>
<dbReference type="EMBL" id="CM051398">
    <property type="protein sequence ID" value="KAJ4717851.1"/>
    <property type="molecule type" value="Genomic_DNA"/>
</dbReference>
<name>A0ACC1Y2C3_MELAZ</name>
<sequence>MRVLSATSAHNLSSFITAVHRHHLHSHKTVFRPPQTDKCQYSLQEYYQKKAKKYWDSFYKRHQNKFFKDRHYLEKDWGSYFSDDSCFQNGKVVLEVGCGAGNTIFPLVAAYPKLYVHACDISPCAIQLVKSHLEFREDRVNAFVCDAVRDDLSAKINPSSVDVVTLIFMLSAVSPKKMPLILQNIKAVLKPDGYVLVRDYAIGDFAQVKLRDKNQMIGDDFFVRGDGTCSFYFSEDFLSSLFLESGFNTIDINIYFKQIQNHSRDIVMDRRWIRAIFKNCDSSIRNSTLNSRH</sequence>
<keyword evidence="2" id="KW-1185">Reference proteome</keyword>
<dbReference type="Proteomes" id="UP001164539">
    <property type="component" value="Chromosome 5"/>
</dbReference>
<evidence type="ECO:0000313" key="1">
    <source>
        <dbReference type="EMBL" id="KAJ4717851.1"/>
    </source>
</evidence>
<gene>
    <name evidence="1" type="ORF">OWV82_009612</name>
</gene>
<evidence type="ECO:0000313" key="2">
    <source>
        <dbReference type="Proteomes" id="UP001164539"/>
    </source>
</evidence>
<reference evidence="1 2" key="1">
    <citation type="journal article" date="2023" name="Science">
        <title>Complex scaffold remodeling in plant triterpene biosynthesis.</title>
        <authorList>
            <person name="De La Pena R."/>
            <person name="Hodgson H."/>
            <person name="Liu J.C."/>
            <person name="Stephenson M.J."/>
            <person name="Martin A.C."/>
            <person name="Owen C."/>
            <person name="Harkess A."/>
            <person name="Leebens-Mack J."/>
            <person name="Jimenez L.E."/>
            <person name="Osbourn A."/>
            <person name="Sattely E.S."/>
        </authorList>
    </citation>
    <scope>NUCLEOTIDE SEQUENCE [LARGE SCALE GENOMIC DNA]</scope>
    <source>
        <strain evidence="2">cv. JPN11</strain>
        <tissue evidence="1">Leaf</tissue>
    </source>
</reference>
<comment type="caution">
    <text evidence="1">The sequence shown here is derived from an EMBL/GenBank/DDBJ whole genome shotgun (WGS) entry which is preliminary data.</text>
</comment>
<proteinExistence type="predicted"/>